<dbReference type="Proteomes" id="UP000658390">
    <property type="component" value="Unassembled WGS sequence"/>
</dbReference>
<dbReference type="SUPFAM" id="SSF55073">
    <property type="entry name" value="Nucleotide cyclase"/>
    <property type="match status" value="1"/>
</dbReference>
<evidence type="ECO:0000256" key="8">
    <source>
        <dbReference type="ARBA" id="ARBA00023136"/>
    </source>
</evidence>
<evidence type="ECO:0000256" key="9">
    <source>
        <dbReference type="ARBA" id="ARBA00034247"/>
    </source>
</evidence>
<reference evidence="12" key="1">
    <citation type="submission" date="2020-12" db="EMBL/GenBank/DDBJ databases">
        <title>Antibiotic resistance and phylogeny of Pseudomonas spp. isolated over three decades from chicken meat in the Norwegian food chain.</title>
        <authorList>
            <person name="Moen B."/>
        </authorList>
    </citation>
    <scope>NUCLEOTIDE SEQUENCE</scope>
    <source>
        <strain evidence="12">MF6762</strain>
    </source>
</reference>
<dbReference type="InterPro" id="IPR029787">
    <property type="entry name" value="Nucleotide_cyclase"/>
</dbReference>
<comment type="cofactor">
    <cofactor evidence="1">
        <name>Mg(2+)</name>
        <dbReference type="ChEBI" id="CHEBI:18420"/>
    </cofactor>
</comment>
<evidence type="ECO:0000256" key="2">
    <source>
        <dbReference type="ARBA" id="ARBA00004533"/>
    </source>
</evidence>
<dbReference type="Gene3D" id="3.30.70.270">
    <property type="match status" value="1"/>
</dbReference>
<evidence type="ECO:0000256" key="3">
    <source>
        <dbReference type="ARBA" id="ARBA00004651"/>
    </source>
</evidence>
<dbReference type="FunFam" id="3.30.70.270:FF:000001">
    <property type="entry name" value="Diguanylate cyclase domain protein"/>
    <property type="match status" value="1"/>
</dbReference>
<dbReference type="InterPro" id="IPR043128">
    <property type="entry name" value="Rev_trsase/Diguanyl_cyclase"/>
</dbReference>
<feature type="transmembrane region" description="Helical" evidence="10">
    <location>
        <begin position="277"/>
        <end position="299"/>
    </location>
</feature>
<feature type="domain" description="GGDEF" evidence="11">
    <location>
        <begin position="346"/>
        <end position="480"/>
    </location>
</feature>
<dbReference type="SMART" id="SM00267">
    <property type="entry name" value="GGDEF"/>
    <property type="match status" value="1"/>
</dbReference>
<dbReference type="PROSITE" id="PS50887">
    <property type="entry name" value="GGDEF"/>
    <property type="match status" value="1"/>
</dbReference>
<sequence length="492" mass="54238">MLVGASALSVLAILSIVGYLLVREFRNTEEDAARAALNIVQLISRDIRNTFSIYDTSLSNLIKLMQSQALAPLSPQTQKSVLFDRAIEAPSNAGFFVLDAEGKLIASSRPTVPLLDNALQQPWFRAHLKAKSDELFISRPLLVSGIPNDWNLILSRRITAPDGTFGGVAVAQMKLSYFQNLFRGLDLGPTGNISLISTDGILLIQSPATTKFYTGQDLSQTPIFLRFLTERYGSFTAMSGAYNLERLYNFAQVSELPMVVVVALSTEHIFSNWQHTALLIGSATLLLCLGLLWLTWLLVRELGLRQRAERELATLASTDPLTGLANRRMLDKTLDLEWRRAQRSGAPLSLIMIDIDHFKAFNDSYGHQAGDEALRRVAQAINAHVRRPADLAARYGGEEFAVVLTETDAAGTRLLAEKIRSAVEHMQPANTATNKLTVSLGACTRYAKPGDVQEELISTADKALYQAKKRGRNRVMDINETGLNALKPKPTE</sequence>
<dbReference type="InterPro" id="IPR050469">
    <property type="entry name" value="Diguanylate_Cyclase"/>
</dbReference>
<evidence type="ECO:0000256" key="7">
    <source>
        <dbReference type="ARBA" id="ARBA00022989"/>
    </source>
</evidence>
<dbReference type="CDD" id="cd12914">
    <property type="entry name" value="PDC1_DGC_like"/>
    <property type="match status" value="1"/>
</dbReference>
<evidence type="ECO:0000259" key="11">
    <source>
        <dbReference type="PROSITE" id="PS50887"/>
    </source>
</evidence>
<evidence type="ECO:0000313" key="13">
    <source>
        <dbReference type="Proteomes" id="UP000658390"/>
    </source>
</evidence>
<comment type="caution">
    <text evidence="12">The sequence shown here is derived from an EMBL/GenBank/DDBJ whole genome shotgun (WGS) entry which is preliminary data.</text>
</comment>
<feature type="transmembrane region" description="Helical" evidence="10">
    <location>
        <begin position="6"/>
        <end position="22"/>
    </location>
</feature>
<evidence type="ECO:0000256" key="5">
    <source>
        <dbReference type="ARBA" id="ARBA00022475"/>
    </source>
</evidence>
<dbReference type="GO" id="GO:0043709">
    <property type="term" value="P:cell adhesion involved in single-species biofilm formation"/>
    <property type="evidence" value="ECO:0007669"/>
    <property type="project" value="TreeGrafter"/>
</dbReference>
<dbReference type="EC" id="2.7.7.65" evidence="4"/>
<dbReference type="Gene3D" id="3.30.450.20">
    <property type="entry name" value="PAS domain"/>
    <property type="match status" value="2"/>
</dbReference>
<keyword evidence="5" id="KW-1003">Cell membrane</keyword>
<gene>
    <name evidence="12" type="ORF">JFT45_22700</name>
</gene>
<protein>
    <recommendedName>
        <fullName evidence="4">diguanylate cyclase</fullName>
        <ecNumber evidence="4">2.7.7.65</ecNumber>
    </recommendedName>
</protein>
<keyword evidence="8 10" id="KW-0472">Membrane</keyword>
<evidence type="ECO:0000256" key="1">
    <source>
        <dbReference type="ARBA" id="ARBA00001946"/>
    </source>
</evidence>
<comment type="subcellular location">
    <subcellularLocation>
        <location evidence="2">Cell inner membrane</location>
    </subcellularLocation>
    <subcellularLocation>
        <location evidence="3">Cell membrane</location>
        <topology evidence="3">Multi-pass membrane protein</topology>
    </subcellularLocation>
</comment>
<comment type="catalytic activity">
    <reaction evidence="9">
        <text>2 GTP = 3',3'-c-di-GMP + 2 diphosphate</text>
        <dbReference type="Rhea" id="RHEA:24898"/>
        <dbReference type="ChEBI" id="CHEBI:33019"/>
        <dbReference type="ChEBI" id="CHEBI:37565"/>
        <dbReference type="ChEBI" id="CHEBI:58805"/>
        <dbReference type="EC" id="2.7.7.65"/>
    </reaction>
</comment>
<keyword evidence="7 10" id="KW-1133">Transmembrane helix</keyword>
<dbReference type="RefSeq" id="WP_019823784.1">
    <property type="nucleotide sequence ID" value="NZ_ATLR01000014.1"/>
</dbReference>
<evidence type="ECO:0000256" key="10">
    <source>
        <dbReference type="SAM" id="Phobius"/>
    </source>
</evidence>
<dbReference type="CDD" id="cd12915">
    <property type="entry name" value="PDC2_DGC_like"/>
    <property type="match status" value="1"/>
</dbReference>
<dbReference type="AlphaFoldDB" id="A0A8I1FW50"/>
<organism evidence="12 13">
    <name type="scientific">Pseudomonas psychrophila</name>
    <dbReference type="NCBI Taxonomy" id="122355"/>
    <lineage>
        <taxon>Bacteria</taxon>
        <taxon>Pseudomonadati</taxon>
        <taxon>Pseudomonadota</taxon>
        <taxon>Gammaproteobacteria</taxon>
        <taxon>Pseudomonadales</taxon>
        <taxon>Pseudomonadaceae</taxon>
        <taxon>Pseudomonas</taxon>
    </lineage>
</organism>
<dbReference type="GO" id="GO:0005886">
    <property type="term" value="C:plasma membrane"/>
    <property type="evidence" value="ECO:0007669"/>
    <property type="project" value="UniProtKB-SubCell"/>
</dbReference>
<dbReference type="Pfam" id="PF00990">
    <property type="entry name" value="GGDEF"/>
    <property type="match status" value="1"/>
</dbReference>
<dbReference type="InterPro" id="IPR033479">
    <property type="entry name" value="dCache_1"/>
</dbReference>
<dbReference type="Pfam" id="PF02743">
    <property type="entry name" value="dCache_1"/>
    <property type="match status" value="1"/>
</dbReference>
<evidence type="ECO:0000313" key="12">
    <source>
        <dbReference type="EMBL" id="MBJ2259317.1"/>
    </source>
</evidence>
<accession>A0A8I1FW50</accession>
<dbReference type="NCBIfam" id="TIGR00254">
    <property type="entry name" value="GGDEF"/>
    <property type="match status" value="1"/>
</dbReference>
<dbReference type="GO" id="GO:1902201">
    <property type="term" value="P:negative regulation of bacterial-type flagellum-dependent cell motility"/>
    <property type="evidence" value="ECO:0007669"/>
    <property type="project" value="TreeGrafter"/>
</dbReference>
<proteinExistence type="predicted"/>
<dbReference type="PANTHER" id="PTHR45138">
    <property type="entry name" value="REGULATORY COMPONENTS OF SENSORY TRANSDUCTION SYSTEM"/>
    <property type="match status" value="1"/>
</dbReference>
<dbReference type="CDD" id="cd01949">
    <property type="entry name" value="GGDEF"/>
    <property type="match status" value="1"/>
</dbReference>
<dbReference type="PANTHER" id="PTHR45138:SF9">
    <property type="entry name" value="DIGUANYLATE CYCLASE DGCM-RELATED"/>
    <property type="match status" value="1"/>
</dbReference>
<name>A0A8I1FW50_9PSED</name>
<dbReference type="EMBL" id="JAEKCZ010000028">
    <property type="protein sequence ID" value="MBJ2259317.1"/>
    <property type="molecule type" value="Genomic_DNA"/>
</dbReference>
<dbReference type="GO" id="GO:0052621">
    <property type="term" value="F:diguanylate cyclase activity"/>
    <property type="evidence" value="ECO:0007669"/>
    <property type="project" value="UniProtKB-EC"/>
</dbReference>
<keyword evidence="6 10" id="KW-0812">Transmembrane</keyword>
<evidence type="ECO:0000256" key="4">
    <source>
        <dbReference type="ARBA" id="ARBA00012528"/>
    </source>
</evidence>
<dbReference type="InterPro" id="IPR000160">
    <property type="entry name" value="GGDEF_dom"/>
</dbReference>
<evidence type="ECO:0000256" key="6">
    <source>
        <dbReference type="ARBA" id="ARBA00022692"/>
    </source>
</evidence>